<dbReference type="RefSeq" id="WP_067192159.1">
    <property type="nucleotide sequence ID" value="NZ_JALXRH010000011.1"/>
</dbReference>
<evidence type="ECO:0008006" key="4">
    <source>
        <dbReference type="Google" id="ProtNLM"/>
    </source>
</evidence>
<protein>
    <recommendedName>
        <fullName evidence="4">TIGR04086 family membrane protein</fullName>
    </recommendedName>
</protein>
<evidence type="ECO:0000313" key="2">
    <source>
        <dbReference type="EMBL" id="TFH99573.1"/>
    </source>
</evidence>
<keyword evidence="1" id="KW-1133">Transmembrane helix</keyword>
<keyword evidence="3" id="KW-1185">Reference proteome</keyword>
<evidence type="ECO:0000256" key="1">
    <source>
        <dbReference type="SAM" id="Phobius"/>
    </source>
</evidence>
<evidence type="ECO:0000313" key="3">
    <source>
        <dbReference type="Proteomes" id="UP000297477"/>
    </source>
</evidence>
<reference evidence="2 3" key="1">
    <citation type="submission" date="2019-03" db="EMBL/GenBank/DDBJ databases">
        <title>Reclassification of Micrococcus aloeverae and Micrococcus yunnanensis as later heterotypic synonyms of Micrococcus luteus.</title>
        <authorList>
            <person name="Huang C.-H."/>
        </authorList>
    </citation>
    <scope>NUCLEOTIDE SEQUENCE [LARGE SCALE GENOMIC DNA]</scope>
    <source>
        <strain evidence="2 3">BCRC 12151</strain>
    </source>
</reference>
<feature type="transmembrane region" description="Helical" evidence="1">
    <location>
        <begin position="74"/>
        <end position="97"/>
    </location>
</feature>
<feature type="transmembrane region" description="Helical" evidence="1">
    <location>
        <begin position="109"/>
        <end position="132"/>
    </location>
</feature>
<keyword evidence="1" id="KW-0812">Transmembrane</keyword>
<dbReference type="EMBL" id="SPKT01000008">
    <property type="protein sequence ID" value="TFH99573.1"/>
    <property type="molecule type" value="Genomic_DNA"/>
</dbReference>
<name>A0ABY2K3Z1_9MICC</name>
<keyword evidence="1" id="KW-0472">Membrane</keyword>
<accession>A0ABY2K3Z1</accession>
<feature type="transmembrane region" description="Helical" evidence="1">
    <location>
        <begin position="138"/>
        <end position="157"/>
    </location>
</feature>
<dbReference type="Proteomes" id="UP000297477">
    <property type="component" value="Unassembled WGS sequence"/>
</dbReference>
<sequence>MNTNTTVATRGGARPVPAEPIVPPSLPVNAWGITNRIVIVAAIVLMVAEFVQLFTTRPDGLVVLGEGGVGFVPLMLSLFFALIGGSLAGVVASWVVNVMGGYGRNAGRYAIGGLVGGIVSVLLLIMIFSNTAAENSGWVLLIGMPVAGLIGGLWAGISSARRH</sequence>
<proteinExistence type="predicted"/>
<feature type="transmembrane region" description="Helical" evidence="1">
    <location>
        <begin position="37"/>
        <end position="54"/>
    </location>
</feature>
<organism evidence="2 3">
    <name type="scientific">Micrococcus lylae</name>
    <dbReference type="NCBI Taxonomy" id="1273"/>
    <lineage>
        <taxon>Bacteria</taxon>
        <taxon>Bacillati</taxon>
        <taxon>Actinomycetota</taxon>
        <taxon>Actinomycetes</taxon>
        <taxon>Micrococcales</taxon>
        <taxon>Micrococcaceae</taxon>
        <taxon>Micrococcus</taxon>
    </lineage>
</organism>
<gene>
    <name evidence="2" type="ORF">E4A49_05190</name>
</gene>
<comment type="caution">
    <text evidence="2">The sequence shown here is derived from an EMBL/GenBank/DDBJ whole genome shotgun (WGS) entry which is preliminary data.</text>
</comment>